<dbReference type="InterPro" id="IPR008979">
    <property type="entry name" value="Galactose-bd-like_sf"/>
</dbReference>
<dbReference type="SUPFAM" id="SSF55486">
    <property type="entry name" value="Metalloproteases ('zincins'), catalytic domain"/>
    <property type="match status" value="1"/>
</dbReference>
<gene>
    <name evidence="7" type="ORF">MON38_04935</name>
</gene>
<proteinExistence type="inferred from homology"/>
<evidence type="ECO:0000313" key="8">
    <source>
        <dbReference type="Proteomes" id="UP001139193"/>
    </source>
</evidence>
<dbReference type="InterPro" id="IPR001064">
    <property type="entry name" value="Beta/gamma_crystallin"/>
</dbReference>
<evidence type="ECO:0000259" key="5">
    <source>
        <dbReference type="PROSITE" id="PS50915"/>
    </source>
</evidence>
<feature type="signal peptide" evidence="4">
    <location>
        <begin position="1"/>
        <end position="23"/>
    </location>
</feature>
<accession>A0A9X1VER1</accession>
<dbReference type="AlphaFoldDB" id="A0A9X1VER1"/>
<feature type="domain" description="Beta/gamma crystallin 'Greek key'" evidence="5">
    <location>
        <begin position="505"/>
        <end position="549"/>
    </location>
</feature>
<dbReference type="SMART" id="SM00606">
    <property type="entry name" value="CBD_IV"/>
    <property type="match status" value="1"/>
</dbReference>
<dbReference type="Gene3D" id="2.60.20.10">
    <property type="entry name" value="Crystallins"/>
    <property type="match status" value="1"/>
</dbReference>
<evidence type="ECO:0000313" key="7">
    <source>
        <dbReference type="EMBL" id="MCI1186753.1"/>
    </source>
</evidence>
<comment type="caution">
    <text evidence="7">The sequence shown here is derived from an EMBL/GenBank/DDBJ whole genome shotgun (WGS) entry which is preliminary data.</text>
</comment>
<reference evidence="7" key="1">
    <citation type="submission" date="2022-03" db="EMBL/GenBank/DDBJ databases">
        <title>Bacterial whole genome sequence for Hymenobacter sp. DH14.</title>
        <authorList>
            <person name="Le V."/>
        </authorList>
    </citation>
    <scope>NUCLEOTIDE SEQUENCE</scope>
    <source>
        <strain evidence="7">DH14</strain>
    </source>
</reference>
<organism evidence="7 8">
    <name type="scientific">Hymenobacter cyanobacteriorum</name>
    <dbReference type="NCBI Taxonomy" id="2926463"/>
    <lineage>
        <taxon>Bacteria</taxon>
        <taxon>Pseudomonadati</taxon>
        <taxon>Bacteroidota</taxon>
        <taxon>Cytophagia</taxon>
        <taxon>Cytophagales</taxon>
        <taxon>Hymenobacteraceae</taxon>
        <taxon>Hymenobacter</taxon>
    </lineage>
</organism>
<name>A0A9X1VER1_9BACT</name>
<evidence type="ECO:0000256" key="2">
    <source>
        <dbReference type="ARBA" id="ARBA00022729"/>
    </source>
</evidence>
<keyword evidence="3" id="KW-0677">Repeat</keyword>
<dbReference type="SMART" id="SM00247">
    <property type="entry name" value="XTALbg"/>
    <property type="match status" value="1"/>
</dbReference>
<feature type="domain" description="CBM6" evidence="6">
    <location>
        <begin position="603"/>
        <end position="725"/>
    </location>
</feature>
<feature type="chain" id="PRO_5040833507" evidence="4">
    <location>
        <begin position="24"/>
        <end position="820"/>
    </location>
</feature>
<comment type="similarity">
    <text evidence="1">Belongs to the beta/gamma-crystallin family.</text>
</comment>
<dbReference type="EMBL" id="JALBGC010000001">
    <property type="protein sequence ID" value="MCI1186753.1"/>
    <property type="molecule type" value="Genomic_DNA"/>
</dbReference>
<keyword evidence="2 4" id="KW-0732">Signal</keyword>
<dbReference type="InterPro" id="IPR011024">
    <property type="entry name" value="G_crystallin-like"/>
</dbReference>
<dbReference type="Pfam" id="PF18962">
    <property type="entry name" value="Por_Secre_tail"/>
    <property type="match status" value="1"/>
</dbReference>
<evidence type="ECO:0000256" key="1">
    <source>
        <dbReference type="ARBA" id="ARBA00009646"/>
    </source>
</evidence>
<dbReference type="Pfam" id="PF04151">
    <property type="entry name" value="PPC"/>
    <property type="match status" value="1"/>
</dbReference>
<dbReference type="CDD" id="cd04080">
    <property type="entry name" value="CBM6_cellulase-like"/>
    <property type="match status" value="1"/>
</dbReference>
<dbReference type="PROSITE" id="PS50915">
    <property type="entry name" value="CRYSTALLIN_BETA_GAMMA"/>
    <property type="match status" value="2"/>
</dbReference>
<dbReference type="InterPro" id="IPR026444">
    <property type="entry name" value="Secre_tail"/>
</dbReference>
<dbReference type="SUPFAM" id="SSF49785">
    <property type="entry name" value="Galactose-binding domain-like"/>
    <property type="match status" value="1"/>
</dbReference>
<dbReference type="RefSeq" id="WP_241935019.1">
    <property type="nucleotide sequence ID" value="NZ_JALBGC010000001.1"/>
</dbReference>
<dbReference type="InterPro" id="IPR006584">
    <property type="entry name" value="Cellulose-bd_IV"/>
</dbReference>
<keyword evidence="8" id="KW-1185">Reference proteome</keyword>
<feature type="domain" description="Beta/gamma crystallin 'Greek key'" evidence="5">
    <location>
        <begin position="551"/>
        <end position="596"/>
    </location>
</feature>
<dbReference type="SUPFAM" id="SSF49695">
    <property type="entry name" value="gamma-Crystallin-like"/>
    <property type="match status" value="1"/>
</dbReference>
<dbReference type="Pfam" id="PF03422">
    <property type="entry name" value="CBM_6"/>
    <property type="match status" value="1"/>
</dbReference>
<dbReference type="PROSITE" id="PS51175">
    <property type="entry name" value="CBM6"/>
    <property type="match status" value="1"/>
</dbReference>
<dbReference type="InterPro" id="IPR007280">
    <property type="entry name" value="Peptidase_C_arc/bac"/>
</dbReference>
<dbReference type="Gene3D" id="2.60.120.380">
    <property type="match status" value="1"/>
</dbReference>
<sequence length="820" mass="85847">MNKLYANGLTAALLLVGLSAAHAQGQRPADGPGYDLGTRQELVQQLETQVAAGLAQRTAPTVTLRVAASQAFSGRVNYREDLTKTGEYVVGDLAGVPGASFQLRIVGETVEGNIILRASRQAYRYSADARGHVLVRAVDINKVVCIDYNKPVGYREVAPAAGAANRAAVVSLQSYPGARGCILLDTDGYALPAGTGWNNGNAYNAPSASMTDANVQAMWELVSEDFRPFSLNVTTDENVFNAYPKNMRMRCVISPGSGSTIANGAGGVAFLTSFKTNDDTPCWVFMSDPKSGGEAASHEVGHTLGLSHDGRISPSEGYYTGQDNSGAWAPIMGAGYYKPVTHWSRGEYNSANNQEDDLAIMSGTTYNVGYRPDDHSNAISGATNLARNGNGLSANGIIERTADQDYFAFSTAGGTVSFNVNTVGRYGDLDIVARLFNSGGGLIGTYDTQGGGNLNVSFSASLGAGTYYLQIDGTSSGNPATDGYSDYGSLGTFSISGSAPAPSGGVATMYRDCNYTGTAVALPVGDYNLAALQARGILNDDVSSLTVNGGYQVVLYENDNFSGGALTVTASNSCLVNNPLGTGNWNDKTTSLRVQTATASFSRQLEAELANVNNGMTVEACSDAGGGQDMGYIDAGDYLVWNGINFPTTGTYLIEYRVASGASGGTISADLNAGSIQFGNTAIPATGGWQNWTTVSKTVTINAGTYNFGIYAQTGGYNLNWVRITKQGANRMASANAEILASSSPKQLELYPNPVADKLYIHTETVATDAQYRILNTYGKAVGSGALSTGPVDVAALPTGVYTLVVSVPGQPTVTRRFVK</sequence>
<dbReference type="Gene3D" id="2.60.120.260">
    <property type="entry name" value="Galactose-binding domain-like"/>
    <property type="match status" value="1"/>
</dbReference>
<evidence type="ECO:0000256" key="4">
    <source>
        <dbReference type="SAM" id="SignalP"/>
    </source>
</evidence>
<dbReference type="InterPro" id="IPR005084">
    <property type="entry name" value="CBM6"/>
</dbReference>
<dbReference type="Proteomes" id="UP001139193">
    <property type="component" value="Unassembled WGS sequence"/>
</dbReference>
<evidence type="ECO:0000256" key="3">
    <source>
        <dbReference type="ARBA" id="ARBA00022737"/>
    </source>
</evidence>
<dbReference type="GO" id="GO:0030246">
    <property type="term" value="F:carbohydrate binding"/>
    <property type="evidence" value="ECO:0007669"/>
    <property type="project" value="InterPro"/>
</dbReference>
<protein>
    <submittedName>
        <fullName evidence="7">Carbohydrate-binding protein</fullName>
    </submittedName>
</protein>
<evidence type="ECO:0000259" key="6">
    <source>
        <dbReference type="PROSITE" id="PS51175"/>
    </source>
</evidence>
<dbReference type="NCBIfam" id="TIGR04183">
    <property type="entry name" value="Por_Secre_tail"/>
    <property type="match status" value="1"/>
</dbReference>